<evidence type="ECO:0000259" key="4">
    <source>
        <dbReference type="PROSITE" id="PS50110"/>
    </source>
</evidence>
<evidence type="ECO:0000256" key="1">
    <source>
        <dbReference type="ARBA" id="ARBA00023125"/>
    </source>
</evidence>
<dbReference type="SMART" id="SM00448">
    <property type="entry name" value="REC"/>
    <property type="match status" value="1"/>
</dbReference>
<dbReference type="InterPro" id="IPR011006">
    <property type="entry name" value="CheY-like_superfamily"/>
</dbReference>
<dbReference type="GO" id="GO:0032993">
    <property type="term" value="C:protein-DNA complex"/>
    <property type="evidence" value="ECO:0007669"/>
    <property type="project" value="TreeGrafter"/>
</dbReference>
<dbReference type="InterPro" id="IPR001789">
    <property type="entry name" value="Sig_transdc_resp-reg_receiver"/>
</dbReference>
<name>A0A6B8KG37_9HYPH</name>
<dbReference type="Proteomes" id="UP000309061">
    <property type="component" value="Chromosome"/>
</dbReference>
<sequence>MKKVLIVDPDEASVKVLKNAFVAEGYEISQTGSGGEAIVLAVSWQPELVVLDINLPDIDGKEVIRVLRKHSPVAIIAVSSRDFEAEKIATLDLGARDFVCKPIKFGELMARARAALRERVSFEPVSLVYQVGSLVIDAATRTVTLKGQHLRFTSKEFEVLHILASANGRVVTQRQLIELVWGPANPDSVQYLRVFIGRLRAKIEDDPAQPKLLVTERGVGYRLIPSGPVHSE</sequence>
<evidence type="ECO:0000313" key="7">
    <source>
        <dbReference type="Proteomes" id="UP000309061"/>
    </source>
</evidence>
<feature type="modified residue" description="4-aspartylphosphate" evidence="2">
    <location>
        <position position="52"/>
    </location>
</feature>
<dbReference type="PANTHER" id="PTHR48111:SF50">
    <property type="entry name" value="KDP OPERON TRANSCRIPTIONAL REGULATORY PROTEIN KDPE"/>
    <property type="match status" value="1"/>
</dbReference>
<evidence type="ECO:0000256" key="2">
    <source>
        <dbReference type="PROSITE-ProRule" id="PRU00169"/>
    </source>
</evidence>
<organism evidence="6 7">
    <name type="scientific">Methylocystis heyeri</name>
    <dbReference type="NCBI Taxonomy" id="391905"/>
    <lineage>
        <taxon>Bacteria</taxon>
        <taxon>Pseudomonadati</taxon>
        <taxon>Pseudomonadota</taxon>
        <taxon>Alphaproteobacteria</taxon>
        <taxon>Hyphomicrobiales</taxon>
        <taxon>Methylocystaceae</taxon>
        <taxon>Methylocystis</taxon>
    </lineage>
</organism>
<dbReference type="OrthoDB" id="9802426at2"/>
<reference evidence="6 7" key="1">
    <citation type="submission" date="2019-11" db="EMBL/GenBank/DDBJ databases">
        <title>The genome sequence of Methylocystis heyeri.</title>
        <authorList>
            <person name="Oshkin I.Y."/>
            <person name="Miroshnikov K."/>
            <person name="Dedysh S.N."/>
        </authorList>
    </citation>
    <scope>NUCLEOTIDE SEQUENCE [LARGE SCALE GENOMIC DNA]</scope>
    <source>
        <strain evidence="6 7">H2</strain>
    </source>
</reference>
<keyword evidence="7" id="KW-1185">Reference proteome</keyword>
<dbReference type="GO" id="GO:0005829">
    <property type="term" value="C:cytosol"/>
    <property type="evidence" value="ECO:0007669"/>
    <property type="project" value="TreeGrafter"/>
</dbReference>
<feature type="domain" description="OmpR/PhoB-type" evidence="5">
    <location>
        <begin position="126"/>
        <end position="225"/>
    </location>
</feature>
<feature type="domain" description="Response regulatory" evidence="4">
    <location>
        <begin position="3"/>
        <end position="116"/>
    </location>
</feature>
<protein>
    <submittedName>
        <fullName evidence="6">Response regulator</fullName>
    </submittedName>
</protein>
<dbReference type="Gene3D" id="3.40.50.2300">
    <property type="match status" value="1"/>
</dbReference>
<evidence type="ECO:0000256" key="3">
    <source>
        <dbReference type="PROSITE-ProRule" id="PRU01091"/>
    </source>
</evidence>
<dbReference type="AlphaFoldDB" id="A0A6B8KG37"/>
<dbReference type="Pfam" id="PF00072">
    <property type="entry name" value="Response_reg"/>
    <property type="match status" value="1"/>
</dbReference>
<evidence type="ECO:0000259" key="5">
    <source>
        <dbReference type="PROSITE" id="PS51755"/>
    </source>
</evidence>
<gene>
    <name evidence="6" type="ORF">H2LOC_007195</name>
</gene>
<dbReference type="KEGG" id="mhey:H2LOC_007195"/>
<dbReference type="EMBL" id="CP046052">
    <property type="protein sequence ID" value="QGM45498.1"/>
    <property type="molecule type" value="Genomic_DNA"/>
</dbReference>
<dbReference type="Pfam" id="PF00486">
    <property type="entry name" value="Trans_reg_C"/>
    <property type="match status" value="1"/>
</dbReference>
<dbReference type="InterPro" id="IPR001867">
    <property type="entry name" value="OmpR/PhoB-type_DNA-bd"/>
</dbReference>
<dbReference type="SMART" id="SM00862">
    <property type="entry name" value="Trans_reg_C"/>
    <property type="match status" value="1"/>
</dbReference>
<dbReference type="InterPro" id="IPR039420">
    <property type="entry name" value="WalR-like"/>
</dbReference>
<dbReference type="RefSeq" id="WP_136495779.1">
    <property type="nucleotide sequence ID" value="NZ_CP046052.1"/>
</dbReference>
<dbReference type="PROSITE" id="PS50110">
    <property type="entry name" value="RESPONSE_REGULATORY"/>
    <property type="match status" value="1"/>
</dbReference>
<dbReference type="InterPro" id="IPR036388">
    <property type="entry name" value="WH-like_DNA-bd_sf"/>
</dbReference>
<keyword evidence="1 3" id="KW-0238">DNA-binding</keyword>
<keyword evidence="2" id="KW-0597">Phosphoprotein</keyword>
<dbReference type="CDD" id="cd00383">
    <property type="entry name" value="trans_reg_C"/>
    <property type="match status" value="1"/>
</dbReference>
<dbReference type="GO" id="GO:0000156">
    <property type="term" value="F:phosphorelay response regulator activity"/>
    <property type="evidence" value="ECO:0007669"/>
    <property type="project" value="TreeGrafter"/>
</dbReference>
<evidence type="ECO:0000313" key="6">
    <source>
        <dbReference type="EMBL" id="QGM45498.1"/>
    </source>
</evidence>
<accession>A0A6B8KG37</accession>
<dbReference type="SUPFAM" id="SSF52172">
    <property type="entry name" value="CheY-like"/>
    <property type="match status" value="1"/>
</dbReference>
<dbReference type="Gene3D" id="1.10.10.10">
    <property type="entry name" value="Winged helix-like DNA-binding domain superfamily/Winged helix DNA-binding domain"/>
    <property type="match status" value="1"/>
</dbReference>
<feature type="DNA-binding region" description="OmpR/PhoB-type" evidence="3">
    <location>
        <begin position="126"/>
        <end position="225"/>
    </location>
</feature>
<proteinExistence type="predicted"/>
<dbReference type="GO" id="GO:0006355">
    <property type="term" value="P:regulation of DNA-templated transcription"/>
    <property type="evidence" value="ECO:0007669"/>
    <property type="project" value="InterPro"/>
</dbReference>
<dbReference type="PANTHER" id="PTHR48111">
    <property type="entry name" value="REGULATOR OF RPOS"/>
    <property type="match status" value="1"/>
</dbReference>
<dbReference type="GO" id="GO:0000976">
    <property type="term" value="F:transcription cis-regulatory region binding"/>
    <property type="evidence" value="ECO:0007669"/>
    <property type="project" value="TreeGrafter"/>
</dbReference>
<dbReference type="PROSITE" id="PS51755">
    <property type="entry name" value="OMPR_PHOB"/>
    <property type="match status" value="1"/>
</dbReference>